<evidence type="ECO:0000256" key="2">
    <source>
        <dbReference type="ARBA" id="ARBA00022448"/>
    </source>
</evidence>
<feature type="transmembrane region" description="Helical" evidence="7">
    <location>
        <begin position="343"/>
        <end position="366"/>
    </location>
</feature>
<comment type="subcellular location">
    <subcellularLocation>
        <location evidence="1">Cell membrane</location>
        <topology evidence="1">Multi-pass membrane protein</topology>
    </subcellularLocation>
</comment>
<dbReference type="InterPro" id="IPR036259">
    <property type="entry name" value="MFS_trans_sf"/>
</dbReference>
<gene>
    <name evidence="9" type="ORF">VW23_010680</name>
</gene>
<dbReference type="EMBL" id="LAJE02000066">
    <property type="protein sequence ID" value="OEO32594.1"/>
    <property type="molecule type" value="Genomic_DNA"/>
</dbReference>
<dbReference type="Gene3D" id="1.20.1250.20">
    <property type="entry name" value="MFS general substrate transporter like domains"/>
    <property type="match status" value="1"/>
</dbReference>
<dbReference type="PANTHER" id="PTHR42718:SF47">
    <property type="entry name" value="METHYL VIOLOGEN RESISTANCE PROTEIN SMVA"/>
    <property type="match status" value="1"/>
</dbReference>
<organism evidence="9 10">
    <name type="scientific">Devosia insulae DS-56</name>
    <dbReference type="NCBI Taxonomy" id="1116389"/>
    <lineage>
        <taxon>Bacteria</taxon>
        <taxon>Pseudomonadati</taxon>
        <taxon>Pseudomonadota</taxon>
        <taxon>Alphaproteobacteria</taxon>
        <taxon>Hyphomicrobiales</taxon>
        <taxon>Devosiaceae</taxon>
        <taxon>Devosia</taxon>
    </lineage>
</organism>
<accession>A0A1E5XVK8</accession>
<feature type="transmembrane region" description="Helical" evidence="7">
    <location>
        <begin position="229"/>
        <end position="254"/>
    </location>
</feature>
<keyword evidence="4 7" id="KW-0812">Transmembrane</keyword>
<evidence type="ECO:0000256" key="5">
    <source>
        <dbReference type="ARBA" id="ARBA00022989"/>
    </source>
</evidence>
<comment type="caution">
    <text evidence="9">The sequence shown here is derived from an EMBL/GenBank/DDBJ whole genome shotgun (WGS) entry which is preliminary data.</text>
</comment>
<feature type="transmembrane region" description="Helical" evidence="7">
    <location>
        <begin position="39"/>
        <end position="60"/>
    </location>
</feature>
<evidence type="ECO:0000256" key="4">
    <source>
        <dbReference type="ARBA" id="ARBA00022692"/>
    </source>
</evidence>
<evidence type="ECO:0000313" key="10">
    <source>
        <dbReference type="Proteomes" id="UP000095463"/>
    </source>
</evidence>
<dbReference type="SUPFAM" id="SSF103473">
    <property type="entry name" value="MFS general substrate transporter"/>
    <property type="match status" value="1"/>
</dbReference>
<dbReference type="GO" id="GO:0022857">
    <property type="term" value="F:transmembrane transporter activity"/>
    <property type="evidence" value="ECO:0007669"/>
    <property type="project" value="InterPro"/>
</dbReference>
<dbReference type="AlphaFoldDB" id="A0A1E5XVK8"/>
<sequence>MFHDERQRGFAISIWLTCFMGGMLLGPLVGGVMLEHFWWGAPFLLGVPVMMLLLVTAPALLPEYKAPQAGRLDLVSVILSLGAILPMVYGLKELAKGDVSLAPFGAIGFGLLLAIVFVRRQVTLAHPLVDLKLFSNGAFTAVIGAMFLITVTGAIMVLTAQYFQLVAGLSPLWAGLCGLPAILLMIVAFMLAPKLAQTIRPGRLIASGMVVAIIGLLIVVFLIEGYGVPAVIVGFALFNLGCAPMVTLGTGIMMGFVAPERAGAAAALQETSSEFGFSLGIAALGSLGTLVYRSLLSGNLPAGLTEAQTHLATETLAGAAGVAASVPDGAPLLTAASAAFTSALQLVAAVEAGVLLLIAIVALTALRGVKPLGAGAGAHPTPLEADSKDRLAAAQ</sequence>
<dbReference type="InterPro" id="IPR020846">
    <property type="entry name" value="MFS_dom"/>
</dbReference>
<dbReference type="InterPro" id="IPR011701">
    <property type="entry name" value="MFS"/>
</dbReference>
<dbReference type="PANTHER" id="PTHR42718">
    <property type="entry name" value="MAJOR FACILITATOR SUPERFAMILY MULTIDRUG TRANSPORTER MFSC"/>
    <property type="match status" value="1"/>
</dbReference>
<dbReference type="Pfam" id="PF07690">
    <property type="entry name" value="MFS_1"/>
    <property type="match status" value="1"/>
</dbReference>
<evidence type="ECO:0000256" key="3">
    <source>
        <dbReference type="ARBA" id="ARBA00022475"/>
    </source>
</evidence>
<proteinExistence type="predicted"/>
<feature type="transmembrane region" description="Helical" evidence="7">
    <location>
        <begin position="172"/>
        <end position="192"/>
    </location>
</feature>
<evidence type="ECO:0000256" key="1">
    <source>
        <dbReference type="ARBA" id="ARBA00004651"/>
    </source>
</evidence>
<feature type="transmembrane region" description="Helical" evidence="7">
    <location>
        <begin position="275"/>
        <end position="295"/>
    </location>
</feature>
<dbReference type="PROSITE" id="PS50850">
    <property type="entry name" value="MFS"/>
    <property type="match status" value="1"/>
</dbReference>
<feature type="transmembrane region" description="Helical" evidence="7">
    <location>
        <begin position="12"/>
        <end position="33"/>
    </location>
</feature>
<feature type="transmembrane region" description="Helical" evidence="7">
    <location>
        <begin position="204"/>
        <end position="223"/>
    </location>
</feature>
<keyword evidence="10" id="KW-1185">Reference proteome</keyword>
<feature type="transmembrane region" description="Helical" evidence="7">
    <location>
        <begin position="72"/>
        <end position="89"/>
    </location>
</feature>
<evidence type="ECO:0000256" key="7">
    <source>
        <dbReference type="SAM" id="Phobius"/>
    </source>
</evidence>
<evidence type="ECO:0000259" key="8">
    <source>
        <dbReference type="PROSITE" id="PS50850"/>
    </source>
</evidence>
<keyword evidence="6 7" id="KW-0472">Membrane</keyword>
<reference evidence="9 10" key="1">
    <citation type="journal article" date="2015" name="Genome Announc.">
        <title>Genome Assemblies of Three Soil-Associated Devosia species: D. insulae, D. limi, and D. soli.</title>
        <authorList>
            <person name="Hassan Y.I."/>
            <person name="Lepp D."/>
            <person name="Zhou T."/>
        </authorList>
    </citation>
    <scope>NUCLEOTIDE SEQUENCE [LARGE SCALE GENOMIC DNA]</scope>
    <source>
        <strain evidence="9 10">DS-56</strain>
    </source>
</reference>
<keyword evidence="5 7" id="KW-1133">Transmembrane helix</keyword>
<name>A0A1E5XVK8_9HYPH</name>
<feature type="transmembrane region" description="Helical" evidence="7">
    <location>
        <begin position="138"/>
        <end position="160"/>
    </location>
</feature>
<dbReference type="Proteomes" id="UP000095463">
    <property type="component" value="Unassembled WGS sequence"/>
</dbReference>
<evidence type="ECO:0000256" key="6">
    <source>
        <dbReference type="ARBA" id="ARBA00023136"/>
    </source>
</evidence>
<protein>
    <recommendedName>
        <fullName evidence="8">Major facilitator superfamily (MFS) profile domain-containing protein</fullName>
    </recommendedName>
</protein>
<feature type="transmembrane region" description="Helical" evidence="7">
    <location>
        <begin position="101"/>
        <end position="118"/>
    </location>
</feature>
<dbReference type="GO" id="GO:0005886">
    <property type="term" value="C:plasma membrane"/>
    <property type="evidence" value="ECO:0007669"/>
    <property type="project" value="UniProtKB-SubCell"/>
</dbReference>
<keyword evidence="2" id="KW-0813">Transport</keyword>
<evidence type="ECO:0000313" key="9">
    <source>
        <dbReference type="EMBL" id="OEO32594.1"/>
    </source>
</evidence>
<keyword evidence="3" id="KW-1003">Cell membrane</keyword>
<feature type="domain" description="Major facilitator superfamily (MFS) profile" evidence="8">
    <location>
        <begin position="1"/>
        <end position="370"/>
    </location>
</feature>